<organism evidence="2 3">
    <name type="scientific">Sporobacter termitidis DSM 10068</name>
    <dbReference type="NCBI Taxonomy" id="1123282"/>
    <lineage>
        <taxon>Bacteria</taxon>
        <taxon>Bacillati</taxon>
        <taxon>Bacillota</taxon>
        <taxon>Clostridia</taxon>
        <taxon>Eubacteriales</taxon>
        <taxon>Oscillospiraceae</taxon>
        <taxon>Sporobacter</taxon>
    </lineage>
</organism>
<dbReference type="RefSeq" id="WP_073078799.1">
    <property type="nucleotide sequence ID" value="NZ_FQXV01000007.1"/>
</dbReference>
<dbReference type="InterPro" id="IPR000257">
    <property type="entry name" value="Uroporphyrinogen_deCOase"/>
</dbReference>
<gene>
    <name evidence="2" type="ORF">SAMN02745823_02182</name>
</gene>
<dbReference type="Pfam" id="PF01208">
    <property type="entry name" value="URO-D"/>
    <property type="match status" value="1"/>
</dbReference>
<protein>
    <submittedName>
        <fullName evidence="2">Uroporphyrinogen decarboxylase (URO-D)</fullName>
    </submittedName>
</protein>
<dbReference type="AlphaFoldDB" id="A0A1M5Y3D0"/>
<dbReference type="InterPro" id="IPR038071">
    <property type="entry name" value="UROD/MetE-like_sf"/>
</dbReference>
<evidence type="ECO:0000313" key="3">
    <source>
        <dbReference type="Proteomes" id="UP000183995"/>
    </source>
</evidence>
<dbReference type="OrthoDB" id="9815759at2"/>
<dbReference type="PANTHER" id="PTHR47099">
    <property type="entry name" value="METHYLCOBAMIDE:COM METHYLTRANSFERASE MTBA"/>
    <property type="match status" value="1"/>
</dbReference>
<dbReference type="STRING" id="1123282.SAMN02745823_02182"/>
<dbReference type="Gene3D" id="3.20.20.210">
    <property type="match status" value="1"/>
</dbReference>
<keyword evidence="3" id="KW-1185">Reference proteome</keyword>
<dbReference type="SUPFAM" id="SSF51726">
    <property type="entry name" value="UROD/MetE-like"/>
    <property type="match status" value="1"/>
</dbReference>
<proteinExistence type="predicted"/>
<reference evidence="2 3" key="1">
    <citation type="submission" date="2016-11" db="EMBL/GenBank/DDBJ databases">
        <authorList>
            <person name="Jaros S."/>
            <person name="Januszkiewicz K."/>
            <person name="Wedrychowicz H."/>
        </authorList>
    </citation>
    <scope>NUCLEOTIDE SEQUENCE [LARGE SCALE GENOMIC DNA]</scope>
    <source>
        <strain evidence="2 3">DSM 10068</strain>
    </source>
</reference>
<dbReference type="EMBL" id="FQXV01000007">
    <property type="protein sequence ID" value="SHI06449.1"/>
    <property type="molecule type" value="Genomic_DNA"/>
</dbReference>
<feature type="domain" description="Uroporphyrinogen decarboxylase (URO-D)" evidence="1">
    <location>
        <begin position="52"/>
        <end position="296"/>
    </location>
</feature>
<sequence>MLSLKENVLETLENGKPDAFVNEWEPFPQVWDPIFYYMYPLTPGQTAVNPLGVTLFWGEEEPGAMPIVNDKTKVVRDVTKWRDYVKFPDLDSLKLDWTQARADAEKVRAEGKFVMVWNVTGIFESSHFLMGFEDTLCNLLEEPEAMHDLIGAIKNFKKKQIQLLIDNLRPDVIMFHDDWGSKHALFMAPDVWREFYKEPTREIYSLIKKHDIIAMHHADSFCQPIAKDMVDIGIDIWEGILPSNDIQQVKKDTDYKLVLMGGIDASIVDRRDWDEKVVRDEVARACRDYREGGMFIPCLTYGGEGSIFPGVNDCIMDEVRKQSKIYFK</sequence>
<dbReference type="InterPro" id="IPR052024">
    <property type="entry name" value="Methanogen_methyltrans"/>
</dbReference>
<dbReference type="GO" id="GO:0006779">
    <property type="term" value="P:porphyrin-containing compound biosynthetic process"/>
    <property type="evidence" value="ECO:0007669"/>
    <property type="project" value="InterPro"/>
</dbReference>
<dbReference type="GO" id="GO:0004853">
    <property type="term" value="F:uroporphyrinogen decarboxylase activity"/>
    <property type="evidence" value="ECO:0007669"/>
    <property type="project" value="InterPro"/>
</dbReference>
<evidence type="ECO:0000313" key="2">
    <source>
        <dbReference type="EMBL" id="SHI06449.1"/>
    </source>
</evidence>
<dbReference type="PANTHER" id="PTHR47099:SF1">
    <property type="entry name" value="METHYLCOBAMIDE:COM METHYLTRANSFERASE MTBA"/>
    <property type="match status" value="1"/>
</dbReference>
<accession>A0A1M5Y3D0</accession>
<name>A0A1M5Y3D0_9FIRM</name>
<dbReference type="Proteomes" id="UP000183995">
    <property type="component" value="Unassembled WGS sequence"/>
</dbReference>
<evidence type="ECO:0000259" key="1">
    <source>
        <dbReference type="Pfam" id="PF01208"/>
    </source>
</evidence>